<gene>
    <name evidence="10" type="ORF">GSLYS_00000367001</name>
</gene>
<dbReference type="SUPFAM" id="SSF54999">
    <property type="entry name" value="Ribosomal protein S10"/>
    <property type="match status" value="1"/>
</dbReference>
<evidence type="ECO:0000256" key="4">
    <source>
        <dbReference type="ARBA" id="ARBA00023128"/>
    </source>
</evidence>
<dbReference type="Proteomes" id="UP001497497">
    <property type="component" value="Unassembled WGS sequence"/>
</dbReference>
<evidence type="ECO:0000256" key="8">
    <source>
        <dbReference type="SAM" id="MobiDB-lite"/>
    </source>
</evidence>
<dbReference type="EMBL" id="CAXITT010000003">
    <property type="protein sequence ID" value="CAL1526190.1"/>
    <property type="molecule type" value="Genomic_DNA"/>
</dbReference>
<evidence type="ECO:0000256" key="6">
    <source>
        <dbReference type="ARBA" id="ARBA00035261"/>
    </source>
</evidence>
<accession>A0AAV2GXL8</accession>
<proteinExistence type="inferred from homology"/>
<dbReference type="PANTHER" id="PTHR13334">
    <property type="entry name" value="MITOCHONDRIAL 28S RIBOSOMAL PROTEIN S10"/>
    <property type="match status" value="1"/>
</dbReference>
<dbReference type="PANTHER" id="PTHR13334:SF4">
    <property type="entry name" value="SMALL RIBOSOMAL SUBUNIT PROTEIN US10M"/>
    <property type="match status" value="1"/>
</dbReference>
<evidence type="ECO:0000313" key="11">
    <source>
        <dbReference type="Proteomes" id="UP001497497"/>
    </source>
</evidence>
<evidence type="ECO:0000256" key="5">
    <source>
        <dbReference type="ARBA" id="ARBA00023274"/>
    </source>
</evidence>
<keyword evidence="11" id="KW-1185">Reference proteome</keyword>
<feature type="compositionally biased region" description="Polar residues" evidence="8">
    <location>
        <begin position="174"/>
        <end position="193"/>
    </location>
</feature>
<dbReference type="InterPro" id="IPR036838">
    <property type="entry name" value="Ribosomal_uS10_dom_sf"/>
</dbReference>
<keyword evidence="3" id="KW-0689">Ribosomal protein</keyword>
<evidence type="ECO:0000256" key="3">
    <source>
        <dbReference type="ARBA" id="ARBA00022980"/>
    </source>
</evidence>
<protein>
    <recommendedName>
        <fullName evidence="6">Small ribosomal subunit protein uS10m</fullName>
    </recommendedName>
    <alternativeName>
        <fullName evidence="7">28S ribosomal protein S10, mitochondrial</fullName>
    </alternativeName>
</protein>
<evidence type="ECO:0000259" key="9">
    <source>
        <dbReference type="SMART" id="SM01403"/>
    </source>
</evidence>
<comment type="similarity">
    <text evidence="2">Belongs to the universal ribosomal protein uS10 family.</text>
</comment>
<dbReference type="AlphaFoldDB" id="A0AAV2GXL8"/>
<dbReference type="InterPro" id="IPR027486">
    <property type="entry name" value="Ribosomal_uS10_dom"/>
</dbReference>
<evidence type="ECO:0000313" key="10">
    <source>
        <dbReference type="EMBL" id="CAL1526190.1"/>
    </source>
</evidence>
<dbReference type="SMART" id="SM01403">
    <property type="entry name" value="Ribosomal_S10"/>
    <property type="match status" value="1"/>
</dbReference>
<sequence length="193" mass="22004">MSMRYEYNPGYVNGLGVFQKSCLITKAVGSGGYIDFTQHMSTGKKDDLYRQITLEVKGHDLAILKSYETFTSMAAQEFGVNIARIYEPPRVFTRMSLMKSVFVHKKHFHQYEMRTLYKVFELKHITGSTASTFLEYIQRNLPEGMAMKVTKHRLEQFPEHIKPPVAPTKPDQIQEGSNTPVENSTTSSPDALT</sequence>
<evidence type="ECO:0000256" key="2">
    <source>
        <dbReference type="ARBA" id="ARBA00007102"/>
    </source>
</evidence>
<keyword evidence="4" id="KW-0496">Mitochondrion</keyword>
<name>A0AAV2GXL8_LYMST</name>
<dbReference type="GO" id="GO:0005763">
    <property type="term" value="C:mitochondrial small ribosomal subunit"/>
    <property type="evidence" value="ECO:0007669"/>
    <property type="project" value="InterPro"/>
</dbReference>
<feature type="domain" description="Small ribosomal subunit protein uS10" evidence="9">
    <location>
        <begin position="53"/>
        <end position="150"/>
    </location>
</feature>
<evidence type="ECO:0000256" key="7">
    <source>
        <dbReference type="ARBA" id="ARBA00035544"/>
    </source>
</evidence>
<reference evidence="10 11" key="1">
    <citation type="submission" date="2024-04" db="EMBL/GenBank/DDBJ databases">
        <authorList>
            <consortium name="Genoscope - CEA"/>
            <person name="William W."/>
        </authorList>
    </citation>
    <scope>NUCLEOTIDE SEQUENCE [LARGE SCALE GENOMIC DNA]</scope>
</reference>
<evidence type="ECO:0000256" key="1">
    <source>
        <dbReference type="ARBA" id="ARBA00004173"/>
    </source>
</evidence>
<comment type="caution">
    <text evidence="10">The sequence shown here is derived from an EMBL/GenBank/DDBJ whole genome shotgun (WGS) entry which is preliminary data.</text>
</comment>
<keyword evidence="5" id="KW-0687">Ribonucleoprotein</keyword>
<dbReference type="Gene3D" id="3.30.70.600">
    <property type="entry name" value="Ribosomal protein S10 domain"/>
    <property type="match status" value="1"/>
</dbReference>
<comment type="subcellular location">
    <subcellularLocation>
        <location evidence="1">Mitochondrion</location>
    </subcellularLocation>
</comment>
<dbReference type="InterPro" id="IPR040055">
    <property type="entry name" value="Ribosomal_uS10m"/>
</dbReference>
<feature type="region of interest" description="Disordered" evidence="8">
    <location>
        <begin position="158"/>
        <end position="193"/>
    </location>
</feature>
<dbReference type="Pfam" id="PF00338">
    <property type="entry name" value="Ribosomal_S10"/>
    <property type="match status" value="1"/>
</dbReference>
<organism evidence="10 11">
    <name type="scientific">Lymnaea stagnalis</name>
    <name type="common">Great pond snail</name>
    <name type="synonym">Helix stagnalis</name>
    <dbReference type="NCBI Taxonomy" id="6523"/>
    <lineage>
        <taxon>Eukaryota</taxon>
        <taxon>Metazoa</taxon>
        <taxon>Spiralia</taxon>
        <taxon>Lophotrochozoa</taxon>
        <taxon>Mollusca</taxon>
        <taxon>Gastropoda</taxon>
        <taxon>Heterobranchia</taxon>
        <taxon>Euthyneura</taxon>
        <taxon>Panpulmonata</taxon>
        <taxon>Hygrophila</taxon>
        <taxon>Lymnaeoidea</taxon>
        <taxon>Lymnaeidae</taxon>
        <taxon>Lymnaea</taxon>
    </lineage>
</organism>